<accession>A0A1H1UZB6</accession>
<dbReference type="InterPro" id="IPR028973">
    <property type="entry name" value="PhnB-like"/>
</dbReference>
<reference evidence="2 3" key="1">
    <citation type="submission" date="2016-10" db="EMBL/GenBank/DDBJ databases">
        <authorList>
            <person name="de Groot N.N."/>
        </authorList>
    </citation>
    <scope>NUCLEOTIDE SEQUENCE [LARGE SCALE GENOMIC DNA]</scope>
    <source>
        <strain evidence="2 3">DSM 15019</strain>
    </source>
</reference>
<proteinExistence type="predicted"/>
<organism evidence="2 3">
    <name type="scientific">Microbacterium paraoxydans</name>
    <dbReference type="NCBI Taxonomy" id="199592"/>
    <lineage>
        <taxon>Bacteria</taxon>
        <taxon>Bacillati</taxon>
        <taxon>Actinomycetota</taxon>
        <taxon>Actinomycetes</taxon>
        <taxon>Micrococcales</taxon>
        <taxon>Microbacteriaceae</taxon>
        <taxon>Microbacterium</taxon>
    </lineage>
</organism>
<feature type="domain" description="PhnB-like" evidence="1">
    <location>
        <begin position="4"/>
        <end position="130"/>
    </location>
</feature>
<evidence type="ECO:0000313" key="3">
    <source>
        <dbReference type="Proteomes" id="UP000182126"/>
    </source>
</evidence>
<dbReference type="Proteomes" id="UP000182126">
    <property type="component" value="Chromosome I"/>
</dbReference>
<dbReference type="RefSeq" id="WP_060921391.1">
    <property type="nucleotide sequence ID" value="NZ_LT629770.1"/>
</dbReference>
<dbReference type="PANTHER" id="PTHR33990">
    <property type="entry name" value="PROTEIN YJDN-RELATED"/>
    <property type="match status" value="1"/>
</dbReference>
<dbReference type="SUPFAM" id="SSF54593">
    <property type="entry name" value="Glyoxalase/Bleomycin resistance protein/Dihydroxybiphenyl dioxygenase"/>
    <property type="match status" value="1"/>
</dbReference>
<dbReference type="Gene3D" id="3.10.180.10">
    <property type="entry name" value="2,3-Dihydroxybiphenyl 1,2-Dioxygenase, domain 1"/>
    <property type="match status" value="1"/>
</dbReference>
<sequence>MANLNPYLSFRTEAREAMEFYRGVLGGALDITVFGDFPDMVQDPSQKDLVMHAQLTTPDGLVLMASDTPAGMTYEKPQGVSVSLSGNTQEVTRQVWDRLSEGAMITMPLDVPPWGGTFGMLIDRFGIAWMLHGDPE</sequence>
<dbReference type="eggNOG" id="COG2764">
    <property type="taxonomic scope" value="Bacteria"/>
</dbReference>
<dbReference type="AlphaFoldDB" id="A0A1H1UZB6"/>
<evidence type="ECO:0000259" key="1">
    <source>
        <dbReference type="Pfam" id="PF06983"/>
    </source>
</evidence>
<dbReference type="EMBL" id="LT629770">
    <property type="protein sequence ID" value="SDS77862.1"/>
    <property type="molecule type" value="Genomic_DNA"/>
</dbReference>
<gene>
    <name evidence="2" type="ORF">SAMN04489809_2658</name>
</gene>
<dbReference type="GeneID" id="36298513"/>
<dbReference type="CDD" id="cd06588">
    <property type="entry name" value="PhnB_like"/>
    <property type="match status" value="1"/>
</dbReference>
<evidence type="ECO:0000313" key="2">
    <source>
        <dbReference type="EMBL" id="SDS77862.1"/>
    </source>
</evidence>
<dbReference type="PANTHER" id="PTHR33990:SF1">
    <property type="entry name" value="PROTEIN YJDN"/>
    <property type="match status" value="1"/>
</dbReference>
<protein>
    <submittedName>
        <fullName evidence="2">PhnB protein</fullName>
    </submittedName>
</protein>
<dbReference type="InterPro" id="IPR029068">
    <property type="entry name" value="Glyas_Bleomycin-R_OHBP_Dase"/>
</dbReference>
<dbReference type="Pfam" id="PF06983">
    <property type="entry name" value="3-dmu-9_3-mt"/>
    <property type="match status" value="1"/>
</dbReference>
<name>A0A1H1UZB6_9MICO</name>